<dbReference type="InterPro" id="IPR050090">
    <property type="entry name" value="Tyrosine_recombinase_XerCD"/>
</dbReference>
<keyword evidence="6 9" id="KW-0238">DNA-binding</keyword>
<evidence type="ECO:0000256" key="10">
    <source>
        <dbReference type="SAM" id="MobiDB-lite"/>
    </source>
</evidence>
<feature type="domain" description="Tyr recombinase" evidence="11">
    <location>
        <begin position="139"/>
        <end position="350"/>
    </location>
</feature>
<dbReference type="GO" id="GO:0006310">
    <property type="term" value="P:DNA recombination"/>
    <property type="evidence" value="ECO:0007669"/>
    <property type="project" value="UniProtKB-KW"/>
</dbReference>
<accession>A0A844GBJ5</accession>
<dbReference type="Gene3D" id="1.10.150.130">
    <property type="match status" value="1"/>
</dbReference>
<evidence type="ECO:0000256" key="9">
    <source>
        <dbReference type="PROSITE-ProRule" id="PRU01248"/>
    </source>
</evidence>
<sequence>MARQGLLIDAKSDQQAVLTWLSEFLNSPRTLASYRKESERFLMWLDERQQRLSSVRREDVLEFERFLAHPTPQKKWLGPSKPRQHPDWKPFSKPLTASSIRQSLTILGALFSYLNNAGYLNGNPFKLRRSPSPRTMTNQVEHFLSEAARHQLQSTLAELPRHTTREKQHAERADWLFSLLYLTGARRSEVANACMGDLFERQGNWWWRITGKGGVSANVPVSDELLGKLKRYRLSLDLGALPISGETTPLVCRLPGKNRQQALQPLTDKAIYLICQEIFARASTNSSNPALRRELEQATPHWMRHTAASHQLEAGVPLLVVSQNLRHASIQTTRRYLHTEDDARHAASRRHTLRNTTSQDDPPPD</sequence>
<keyword evidence="14" id="KW-1185">Reference proteome</keyword>
<evidence type="ECO:0000256" key="4">
    <source>
        <dbReference type="ARBA" id="ARBA00022829"/>
    </source>
</evidence>
<dbReference type="GO" id="GO:0003677">
    <property type="term" value="F:DNA binding"/>
    <property type="evidence" value="ECO:0007669"/>
    <property type="project" value="UniProtKB-UniRule"/>
</dbReference>
<dbReference type="PROSITE" id="PS51898">
    <property type="entry name" value="TYR_RECOMBINASE"/>
    <property type="match status" value="1"/>
</dbReference>
<name>A0A844GBJ5_9NEIS</name>
<dbReference type="GO" id="GO:0005737">
    <property type="term" value="C:cytoplasm"/>
    <property type="evidence" value="ECO:0007669"/>
    <property type="project" value="UniProtKB-SubCell"/>
</dbReference>
<dbReference type="InterPro" id="IPR010998">
    <property type="entry name" value="Integrase_recombinase_N"/>
</dbReference>
<dbReference type="Pfam" id="PF00589">
    <property type="entry name" value="Phage_integrase"/>
    <property type="match status" value="1"/>
</dbReference>
<dbReference type="InterPro" id="IPR044068">
    <property type="entry name" value="CB"/>
</dbReference>
<evidence type="ECO:0000256" key="2">
    <source>
        <dbReference type="ARBA" id="ARBA00022490"/>
    </source>
</evidence>
<dbReference type="Proteomes" id="UP000446658">
    <property type="component" value="Unassembled WGS sequence"/>
</dbReference>
<keyword evidence="3" id="KW-0132">Cell division</keyword>
<feature type="compositionally biased region" description="Polar residues" evidence="10">
    <location>
        <begin position="354"/>
        <end position="365"/>
    </location>
</feature>
<dbReference type="EMBL" id="WLYX01000001">
    <property type="protein sequence ID" value="MTD33823.1"/>
    <property type="molecule type" value="Genomic_DNA"/>
</dbReference>
<evidence type="ECO:0000313" key="14">
    <source>
        <dbReference type="Proteomes" id="UP000446658"/>
    </source>
</evidence>
<evidence type="ECO:0000259" key="11">
    <source>
        <dbReference type="PROSITE" id="PS51898"/>
    </source>
</evidence>
<evidence type="ECO:0000256" key="6">
    <source>
        <dbReference type="ARBA" id="ARBA00023125"/>
    </source>
</evidence>
<evidence type="ECO:0000259" key="12">
    <source>
        <dbReference type="PROSITE" id="PS51900"/>
    </source>
</evidence>
<dbReference type="GO" id="GO:0051301">
    <property type="term" value="P:cell division"/>
    <property type="evidence" value="ECO:0007669"/>
    <property type="project" value="UniProtKB-KW"/>
</dbReference>
<dbReference type="GO" id="GO:0007059">
    <property type="term" value="P:chromosome segregation"/>
    <property type="evidence" value="ECO:0007669"/>
    <property type="project" value="UniProtKB-KW"/>
</dbReference>
<comment type="subcellular location">
    <subcellularLocation>
        <location evidence="1">Cytoplasm</location>
    </subcellularLocation>
</comment>
<protein>
    <submittedName>
        <fullName evidence="13">Tyrosine-type recombinase/integrase</fullName>
    </submittedName>
</protein>
<keyword evidence="5" id="KW-0229">DNA integration</keyword>
<feature type="region of interest" description="Disordered" evidence="10">
    <location>
        <begin position="332"/>
        <end position="365"/>
    </location>
</feature>
<evidence type="ECO:0000256" key="1">
    <source>
        <dbReference type="ARBA" id="ARBA00004496"/>
    </source>
</evidence>
<dbReference type="PROSITE" id="PS51900">
    <property type="entry name" value="CB"/>
    <property type="match status" value="1"/>
</dbReference>
<proteinExistence type="predicted"/>
<dbReference type="CDD" id="cd00397">
    <property type="entry name" value="DNA_BRE_C"/>
    <property type="match status" value="1"/>
</dbReference>
<keyword evidence="4" id="KW-0159">Chromosome partition</keyword>
<reference evidence="13 14" key="1">
    <citation type="submission" date="2019-11" db="EMBL/GenBank/DDBJ databases">
        <title>Draft genome sequence of Paludibacterium sp. dN18-1.</title>
        <authorList>
            <person name="Im W.-T."/>
        </authorList>
    </citation>
    <scope>NUCLEOTIDE SEQUENCE [LARGE SCALE GENOMIC DNA]</scope>
    <source>
        <strain evidence="14">dN 18-1</strain>
    </source>
</reference>
<dbReference type="GO" id="GO:0015074">
    <property type="term" value="P:DNA integration"/>
    <property type="evidence" value="ECO:0007669"/>
    <property type="project" value="UniProtKB-KW"/>
</dbReference>
<keyword evidence="2" id="KW-0963">Cytoplasm</keyword>
<dbReference type="InterPro" id="IPR002104">
    <property type="entry name" value="Integrase_catalytic"/>
</dbReference>
<evidence type="ECO:0000256" key="7">
    <source>
        <dbReference type="ARBA" id="ARBA00023172"/>
    </source>
</evidence>
<organism evidence="13 14">
    <name type="scientific">Paludibacterium denitrificans</name>
    <dbReference type="NCBI Taxonomy" id="2675226"/>
    <lineage>
        <taxon>Bacteria</taxon>
        <taxon>Pseudomonadati</taxon>
        <taxon>Pseudomonadota</taxon>
        <taxon>Betaproteobacteria</taxon>
        <taxon>Neisseriales</taxon>
        <taxon>Chromobacteriaceae</taxon>
        <taxon>Paludibacterium</taxon>
    </lineage>
</organism>
<dbReference type="Gene3D" id="1.10.443.10">
    <property type="entry name" value="Intergrase catalytic core"/>
    <property type="match status" value="1"/>
</dbReference>
<feature type="domain" description="Core-binding (CB)" evidence="12">
    <location>
        <begin position="15"/>
        <end position="115"/>
    </location>
</feature>
<gene>
    <name evidence="13" type="ORF">GKE73_14740</name>
</gene>
<evidence type="ECO:0000313" key="13">
    <source>
        <dbReference type="EMBL" id="MTD33823.1"/>
    </source>
</evidence>
<dbReference type="AlphaFoldDB" id="A0A844GBJ5"/>
<dbReference type="PANTHER" id="PTHR30349:SF77">
    <property type="entry name" value="TYROSINE RECOMBINASE XERC"/>
    <property type="match status" value="1"/>
</dbReference>
<comment type="caution">
    <text evidence="13">The sequence shown here is derived from an EMBL/GenBank/DDBJ whole genome shotgun (WGS) entry which is preliminary data.</text>
</comment>
<keyword evidence="7" id="KW-0233">DNA recombination</keyword>
<dbReference type="InterPro" id="IPR013762">
    <property type="entry name" value="Integrase-like_cat_sf"/>
</dbReference>
<dbReference type="InterPro" id="IPR011010">
    <property type="entry name" value="DNA_brk_join_enz"/>
</dbReference>
<evidence type="ECO:0000256" key="8">
    <source>
        <dbReference type="ARBA" id="ARBA00023306"/>
    </source>
</evidence>
<dbReference type="PANTHER" id="PTHR30349">
    <property type="entry name" value="PHAGE INTEGRASE-RELATED"/>
    <property type="match status" value="1"/>
</dbReference>
<evidence type="ECO:0000256" key="5">
    <source>
        <dbReference type="ARBA" id="ARBA00022908"/>
    </source>
</evidence>
<dbReference type="SUPFAM" id="SSF56349">
    <property type="entry name" value="DNA breaking-rejoining enzymes"/>
    <property type="match status" value="1"/>
</dbReference>
<evidence type="ECO:0000256" key="3">
    <source>
        <dbReference type="ARBA" id="ARBA00022618"/>
    </source>
</evidence>
<keyword evidence="8" id="KW-0131">Cell cycle</keyword>